<gene>
    <name evidence="11" type="ordered locus">slr0091</name>
</gene>
<evidence type="ECO:0000256" key="2">
    <source>
        <dbReference type="ARBA" id="ARBA00022857"/>
    </source>
</evidence>
<dbReference type="EMBL" id="BA000022">
    <property type="protein sequence ID" value="BAA10564.1"/>
    <property type="molecule type" value="Genomic_DNA"/>
</dbReference>
<dbReference type="PhylomeDB" id="Q55811"/>
<dbReference type="InterPro" id="IPR016160">
    <property type="entry name" value="Ald_DH_CS_CYS"/>
</dbReference>
<dbReference type="PROSITE" id="PS00687">
    <property type="entry name" value="ALDEHYDE_DEHYDR_GLU"/>
    <property type="match status" value="1"/>
</dbReference>
<dbReference type="PROSITE" id="PS00070">
    <property type="entry name" value="ALDEHYDE_DEHYDR_CYS"/>
    <property type="match status" value="1"/>
</dbReference>
<dbReference type="FunFam" id="3.40.605.10:FF:000004">
    <property type="entry name" value="Aldehyde dehydrogenase"/>
    <property type="match status" value="1"/>
</dbReference>
<dbReference type="STRING" id="1148.gene:10500068"/>
<organism evidence="11 12">
    <name type="scientific">Synechocystis sp. (strain ATCC 27184 / PCC 6803 / Kazusa)</name>
    <dbReference type="NCBI Taxonomy" id="1111708"/>
    <lineage>
        <taxon>Bacteria</taxon>
        <taxon>Bacillati</taxon>
        <taxon>Cyanobacteriota</taxon>
        <taxon>Cyanophyceae</taxon>
        <taxon>Synechococcales</taxon>
        <taxon>Merismopediaceae</taxon>
        <taxon>Synechocystis</taxon>
    </lineage>
</organism>
<protein>
    <recommendedName>
        <fullName evidence="5">Aldehyde dehydrogenase</fullName>
    </recommendedName>
</protein>
<dbReference type="IntAct" id="Q55811">
    <property type="interactions" value="3"/>
</dbReference>
<feature type="active site" evidence="6 7">
    <location>
        <position position="210"/>
    </location>
</feature>
<dbReference type="PANTHER" id="PTHR43570">
    <property type="entry name" value="ALDEHYDE DEHYDROGENASE"/>
    <property type="match status" value="1"/>
</dbReference>
<keyword evidence="12" id="KW-1185">Reference proteome</keyword>
<evidence type="ECO:0000256" key="7">
    <source>
        <dbReference type="PROSITE-ProRule" id="PRU10007"/>
    </source>
</evidence>
<dbReference type="InterPro" id="IPR029510">
    <property type="entry name" value="Ald_DH_CS_GLU"/>
</dbReference>
<dbReference type="GO" id="GO:0005737">
    <property type="term" value="C:cytoplasm"/>
    <property type="evidence" value="ECO:0000318"/>
    <property type="project" value="GO_Central"/>
</dbReference>
<evidence type="ECO:0000256" key="9">
    <source>
        <dbReference type="SAM" id="Coils"/>
    </source>
</evidence>
<sequence>MNTAKTVVAEQRDFFRQGKTKSVQDRLTALAKLKTQIQAQEEEIIKALKQDFGKPTFESYVNEILGVIREINYYQKHLQQWSKPQRVGTNLMVFPASAQLRPEPLGVVLIISPWNYPFYLCLMPLIGAIAAGNCVVVKPSEYTPAISGVITRLIQNVFSPAWATVVEGDETISQQLLQEKFDHIFFTGSPRVGRLIMAAAAEQLTPVTLELGGKSPCVVDREINLQETAKRIMWGKLVNAGQTCVAPDYLLVEQSCLEQLLPALQQAIQMLFGENPAHSPDYTRIVNQQQWSRLVSLLSHGKVITRGDHNEGDRYIAPTLIIDPDLNSPLMQEEIFGPILPILTYQSLSEAIDFINIKPKPLALYFFSNNRQKQEEILQSTSSGSVCLNDILLHLTVTDLPFGGVGESGMGRYHGKATFDTLSNYKSILRRPFWGETNLRYSPYGKKMNLIKKLFS</sequence>
<dbReference type="eggNOG" id="COG1012">
    <property type="taxonomic scope" value="Bacteria"/>
</dbReference>
<dbReference type="Pfam" id="PF00171">
    <property type="entry name" value="Aldedh"/>
    <property type="match status" value="1"/>
</dbReference>
<dbReference type="InterPro" id="IPR016161">
    <property type="entry name" value="Ald_DH/histidinol_DH"/>
</dbReference>
<feature type="active site" evidence="6">
    <location>
        <position position="244"/>
    </location>
</feature>
<dbReference type="Gene3D" id="3.40.309.10">
    <property type="entry name" value="Aldehyde Dehydrogenase, Chain A, domain 2"/>
    <property type="match status" value="1"/>
</dbReference>
<dbReference type="PANTHER" id="PTHR43570:SF16">
    <property type="entry name" value="ALDEHYDE DEHYDROGENASE TYPE III, ISOFORM Q"/>
    <property type="match status" value="1"/>
</dbReference>
<evidence type="ECO:0000256" key="6">
    <source>
        <dbReference type="PIRSR" id="PIRSR036492-1"/>
    </source>
</evidence>
<name>Q55811_SYNY3</name>
<dbReference type="PIRSF" id="PIRSF036492">
    <property type="entry name" value="ALDH"/>
    <property type="match status" value="1"/>
</dbReference>
<keyword evidence="9" id="KW-0175">Coiled coil</keyword>
<dbReference type="EnsemblBacteria" id="BAA10564">
    <property type="protein sequence ID" value="BAA10564"/>
    <property type="gene ID" value="BAA10564"/>
</dbReference>
<reference evidence="11 12" key="1">
    <citation type="journal article" date="1995" name="DNA Res.">
        <title>Sequence analysis of the genome of the unicellular cyanobacterium Synechocystis sp. strain PCC6803. I. Sequence features in the 1 Mb region from map positions 64% to 92% of the genome.</title>
        <authorList>
            <person name="Kaneko T."/>
            <person name="Tanaka A."/>
            <person name="Sato S."/>
            <person name="Kotani H."/>
            <person name="Sazuka T."/>
            <person name="Miyajima N."/>
            <person name="Sugiura M."/>
            <person name="Tabata S."/>
        </authorList>
    </citation>
    <scope>NUCLEOTIDE SEQUENCE [LARGE SCALE GENOMIC DNA]</scope>
    <source>
        <strain evidence="12">ATCC 27184 / PCC 6803 / Kazusa</strain>
    </source>
</reference>
<dbReference type="AlphaFoldDB" id="Q55811"/>
<dbReference type="InterPro" id="IPR012394">
    <property type="entry name" value="Aldehyde_DH_NAD(P)"/>
</dbReference>
<dbReference type="SMR" id="Q55811"/>
<feature type="domain" description="Aldehyde dehydrogenase" evidence="10">
    <location>
        <begin position="5"/>
        <end position="428"/>
    </location>
</feature>
<dbReference type="FunCoup" id="Q55811">
    <property type="interactions" value="336"/>
</dbReference>
<dbReference type="FunFam" id="3.40.309.10:FF:000003">
    <property type="entry name" value="Aldehyde dehydrogenase"/>
    <property type="match status" value="1"/>
</dbReference>
<dbReference type="InParanoid" id="Q55811"/>
<dbReference type="GO" id="GO:0004029">
    <property type="term" value="F:aldehyde dehydrogenase (NAD+) activity"/>
    <property type="evidence" value="ECO:0000318"/>
    <property type="project" value="GO_Central"/>
</dbReference>
<evidence type="ECO:0000256" key="3">
    <source>
        <dbReference type="ARBA" id="ARBA00023002"/>
    </source>
</evidence>
<evidence type="ECO:0000313" key="11">
    <source>
        <dbReference type="EMBL" id="BAA10564.1"/>
    </source>
</evidence>
<feature type="coiled-coil region" evidence="9">
    <location>
        <begin position="23"/>
        <end position="50"/>
    </location>
</feature>
<evidence type="ECO:0000256" key="8">
    <source>
        <dbReference type="RuleBase" id="RU003345"/>
    </source>
</evidence>
<dbReference type="PaxDb" id="1148-1001727"/>
<dbReference type="Proteomes" id="UP000001425">
    <property type="component" value="Chromosome"/>
</dbReference>
<keyword evidence="4" id="KW-0520">NAD</keyword>
<evidence type="ECO:0000256" key="1">
    <source>
        <dbReference type="ARBA" id="ARBA00009986"/>
    </source>
</evidence>
<evidence type="ECO:0000313" key="12">
    <source>
        <dbReference type="Proteomes" id="UP000001425"/>
    </source>
</evidence>
<accession>Q55811</accession>
<proteinExistence type="inferred from homology"/>
<keyword evidence="3 5" id="KW-0560">Oxidoreductase</keyword>
<dbReference type="Gene3D" id="3.40.605.10">
    <property type="entry name" value="Aldehyde Dehydrogenase, Chain A, domain 1"/>
    <property type="match status" value="1"/>
</dbReference>
<dbReference type="InterPro" id="IPR016162">
    <property type="entry name" value="Ald_DH_N"/>
</dbReference>
<dbReference type="GO" id="GO:0006081">
    <property type="term" value="P:aldehyde metabolic process"/>
    <property type="evidence" value="ECO:0000318"/>
    <property type="project" value="GO_Central"/>
</dbReference>
<dbReference type="InterPro" id="IPR015590">
    <property type="entry name" value="Aldehyde_DH_dom"/>
</dbReference>
<dbReference type="SUPFAM" id="SSF53720">
    <property type="entry name" value="ALDH-like"/>
    <property type="match status" value="1"/>
</dbReference>
<reference evidence="11 12" key="2">
    <citation type="journal article" date="1996" name="DNA Res.">
        <title>Sequence analysis of the genome of the unicellular cyanobacterium Synechocystis sp. strain PCC6803. II. Sequence determination of the entire genome and assignment of potential protein-coding regions.</title>
        <authorList>
            <person name="Kaneko T."/>
            <person name="Sato S."/>
            <person name="Kotani H."/>
            <person name="Tanaka A."/>
            <person name="Asamizu E."/>
            <person name="Nakamura Y."/>
            <person name="Miyajima N."/>
            <person name="Hirosawa M."/>
            <person name="Sugiura M."/>
            <person name="Sasamoto S."/>
            <person name="Kimura T."/>
            <person name="Hosouchi T."/>
            <person name="Matsuno A."/>
            <person name="Muraki A."/>
            <person name="Nakazaki N."/>
            <person name="Naruo K."/>
            <person name="Okumura S."/>
            <person name="Shimpo S."/>
            <person name="Takeuchi C."/>
            <person name="Wada T."/>
            <person name="Watanabe A."/>
            <person name="Yamada M."/>
            <person name="Yasuda M."/>
            <person name="Tabata S."/>
        </authorList>
    </citation>
    <scope>NUCLEOTIDE SEQUENCE [LARGE SCALE GENOMIC DNA]</scope>
    <source>
        <strain evidence="12">ATCC 27184 / PCC 6803 / Kazusa</strain>
    </source>
</reference>
<evidence type="ECO:0000259" key="10">
    <source>
        <dbReference type="Pfam" id="PF00171"/>
    </source>
</evidence>
<keyword evidence="2" id="KW-0521">NADP</keyword>
<evidence type="ECO:0000256" key="5">
    <source>
        <dbReference type="PIRNR" id="PIRNR036492"/>
    </source>
</evidence>
<dbReference type="KEGG" id="syn:slr0091"/>
<comment type="similarity">
    <text evidence="1 5 8">Belongs to the aldehyde dehydrogenase family.</text>
</comment>
<dbReference type="InterPro" id="IPR016163">
    <property type="entry name" value="Ald_DH_C"/>
</dbReference>
<dbReference type="CDD" id="cd07087">
    <property type="entry name" value="ALDH_F3-13-14_CALDH-like"/>
    <property type="match status" value="1"/>
</dbReference>
<evidence type="ECO:0000256" key="4">
    <source>
        <dbReference type="ARBA" id="ARBA00023027"/>
    </source>
</evidence>
<dbReference type="PIR" id="S76620">
    <property type="entry name" value="S76620"/>
</dbReference>